<accession>A0A9X3EX25</accession>
<keyword evidence="3" id="KW-1185">Reference proteome</keyword>
<proteinExistence type="predicted"/>
<evidence type="ECO:0000313" key="3">
    <source>
        <dbReference type="Proteomes" id="UP001150924"/>
    </source>
</evidence>
<comment type="caution">
    <text evidence="2">The sequence shown here is derived from an EMBL/GenBank/DDBJ whole genome shotgun (WGS) entry which is preliminary data.</text>
</comment>
<dbReference type="InterPro" id="IPR024096">
    <property type="entry name" value="NO_sig/Golgi_transp_ligand-bd"/>
</dbReference>
<feature type="domain" description="Heme NO-binding" evidence="1">
    <location>
        <begin position="58"/>
        <end position="164"/>
    </location>
</feature>
<dbReference type="EMBL" id="JAPNKE010000002">
    <property type="protein sequence ID" value="MCY1010920.1"/>
    <property type="molecule type" value="Genomic_DNA"/>
</dbReference>
<dbReference type="Gene3D" id="3.90.1520.10">
    <property type="entry name" value="H-NOX domain"/>
    <property type="match status" value="1"/>
</dbReference>
<organism evidence="2 3">
    <name type="scientific">Nannocystis pusilla</name>
    <dbReference type="NCBI Taxonomy" id="889268"/>
    <lineage>
        <taxon>Bacteria</taxon>
        <taxon>Pseudomonadati</taxon>
        <taxon>Myxococcota</taxon>
        <taxon>Polyangia</taxon>
        <taxon>Nannocystales</taxon>
        <taxon>Nannocystaceae</taxon>
        <taxon>Nannocystis</taxon>
    </lineage>
</organism>
<dbReference type="Proteomes" id="UP001150924">
    <property type="component" value="Unassembled WGS sequence"/>
</dbReference>
<reference evidence="2" key="1">
    <citation type="submission" date="2022-11" db="EMBL/GenBank/DDBJ databases">
        <title>Minimal conservation of predation-associated metabolite biosynthetic gene clusters underscores biosynthetic potential of Myxococcota including descriptions for ten novel species: Archangium lansinium sp. nov., Myxococcus landrumus sp. nov., Nannocystis bai.</title>
        <authorList>
            <person name="Ahearne A."/>
            <person name="Stevens C."/>
            <person name="Phillips K."/>
        </authorList>
    </citation>
    <scope>NUCLEOTIDE SEQUENCE</scope>
    <source>
        <strain evidence="2">Na p29</strain>
    </source>
</reference>
<name>A0A9X3EX25_9BACT</name>
<protein>
    <submittedName>
        <fullName evidence="2">Heme NO-binding domain-containing protein</fullName>
    </submittedName>
</protein>
<sequence length="187" mass="20855">MVADEGRRVHRVPRDGRVPVLGGDGRRIARQLRSGVRRGLHVDRHLRPPRAGRARRRAVRRTGAPAGALVHEFGRHLLRRFTVGFPGFFTAARDTFGFLGLVEGYVHTEVRKLYEDAELPTFECSPVADGRMDMVYKSSRGFADLAHGLIEATAEHYGDAIAVDVEDLSGGARTHVRFRLRKLQPPA</sequence>
<gene>
    <name evidence="2" type="ORF">OV079_36220</name>
</gene>
<dbReference type="InterPro" id="IPR038158">
    <property type="entry name" value="H-NOX_domain_sf"/>
</dbReference>
<dbReference type="InterPro" id="IPR011644">
    <property type="entry name" value="Heme_NO-bd"/>
</dbReference>
<dbReference type="SUPFAM" id="SSF111126">
    <property type="entry name" value="Ligand-binding domain in the NO signalling and Golgi transport"/>
    <property type="match status" value="1"/>
</dbReference>
<dbReference type="AlphaFoldDB" id="A0A9X3EX25"/>
<dbReference type="Pfam" id="PF07700">
    <property type="entry name" value="HNOB"/>
    <property type="match status" value="1"/>
</dbReference>
<evidence type="ECO:0000259" key="1">
    <source>
        <dbReference type="Pfam" id="PF07700"/>
    </source>
</evidence>
<dbReference type="GO" id="GO:0020037">
    <property type="term" value="F:heme binding"/>
    <property type="evidence" value="ECO:0007669"/>
    <property type="project" value="InterPro"/>
</dbReference>
<evidence type="ECO:0000313" key="2">
    <source>
        <dbReference type="EMBL" id="MCY1010920.1"/>
    </source>
</evidence>